<accession>A0ABU9TAQ6</accession>
<reference evidence="2 3" key="1">
    <citation type="submission" date="2024-03" db="EMBL/GenBank/DDBJ databases">
        <title>Community enrichment and isolation of bacterial strains for fucoidan degradation.</title>
        <authorList>
            <person name="Sichert A."/>
        </authorList>
    </citation>
    <scope>NUCLEOTIDE SEQUENCE [LARGE SCALE GENOMIC DNA]</scope>
    <source>
        <strain evidence="2 3">AS62</strain>
    </source>
</reference>
<evidence type="ECO:0000313" key="3">
    <source>
        <dbReference type="Proteomes" id="UP001477870"/>
    </source>
</evidence>
<dbReference type="RefSeq" id="WP_342849379.1">
    <property type="nucleotide sequence ID" value="NZ_JBBMQO010000015.1"/>
</dbReference>
<keyword evidence="3" id="KW-1185">Reference proteome</keyword>
<sequence length="121" mass="14349">MAIGRRRYQQTAWQAKRDAQKSDTGTPSTTVIQQALYKTHRQFIDVALERQWVNTARSYCIIIDKIRDELVSQRKRNPDSQDDPVVDKEIQRWATHQIENQLNRAFRYKELKALSKQTMTK</sequence>
<comment type="caution">
    <text evidence="2">The sequence shown here is derived from an EMBL/GenBank/DDBJ whole genome shotgun (WGS) entry which is preliminary data.</text>
</comment>
<dbReference type="Proteomes" id="UP001477870">
    <property type="component" value="Unassembled WGS sequence"/>
</dbReference>
<name>A0ABU9TAQ6_9HYPH</name>
<dbReference type="EMBL" id="JBBMQO010000015">
    <property type="protein sequence ID" value="MEM5503205.1"/>
    <property type="molecule type" value="Genomic_DNA"/>
</dbReference>
<feature type="region of interest" description="Disordered" evidence="1">
    <location>
        <begin position="1"/>
        <end position="28"/>
    </location>
</feature>
<evidence type="ECO:0000313" key="2">
    <source>
        <dbReference type="EMBL" id="MEM5503205.1"/>
    </source>
</evidence>
<gene>
    <name evidence="2" type="ORF">WNY59_16590</name>
</gene>
<proteinExistence type="predicted"/>
<evidence type="ECO:0000256" key="1">
    <source>
        <dbReference type="SAM" id="MobiDB-lite"/>
    </source>
</evidence>
<protein>
    <submittedName>
        <fullName evidence="2">Uncharacterized protein</fullName>
    </submittedName>
</protein>
<organism evidence="2 3">
    <name type="scientific">Ahrensia kielensis</name>
    <dbReference type="NCBI Taxonomy" id="76980"/>
    <lineage>
        <taxon>Bacteria</taxon>
        <taxon>Pseudomonadati</taxon>
        <taxon>Pseudomonadota</taxon>
        <taxon>Alphaproteobacteria</taxon>
        <taxon>Hyphomicrobiales</taxon>
        <taxon>Ahrensiaceae</taxon>
        <taxon>Ahrensia</taxon>
    </lineage>
</organism>